<gene>
    <name evidence="2" type="ORF">PRK78_004388</name>
</gene>
<feature type="compositionally biased region" description="Basic and acidic residues" evidence="1">
    <location>
        <begin position="73"/>
        <end position="84"/>
    </location>
</feature>
<organism evidence="2 3">
    <name type="scientific">Emydomyces testavorans</name>
    <dbReference type="NCBI Taxonomy" id="2070801"/>
    <lineage>
        <taxon>Eukaryota</taxon>
        <taxon>Fungi</taxon>
        <taxon>Dikarya</taxon>
        <taxon>Ascomycota</taxon>
        <taxon>Pezizomycotina</taxon>
        <taxon>Eurotiomycetes</taxon>
        <taxon>Eurotiomycetidae</taxon>
        <taxon>Onygenales</taxon>
        <taxon>Nannizziopsiaceae</taxon>
        <taxon>Emydomyces</taxon>
    </lineage>
</organism>
<evidence type="ECO:0000256" key="1">
    <source>
        <dbReference type="SAM" id="MobiDB-lite"/>
    </source>
</evidence>
<dbReference type="EMBL" id="CP120628">
    <property type="protein sequence ID" value="WEW58920.1"/>
    <property type="molecule type" value="Genomic_DNA"/>
</dbReference>
<dbReference type="Proteomes" id="UP001219355">
    <property type="component" value="Chromosome 2"/>
</dbReference>
<reference evidence="2" key="1">
    <citation type="submission" date="2023-03" db="EMBL/GenBank/DDBJ databases">
        <title>Emydomyces testavorans Genome Sequence.</title>
        <authorList>
            <person name="Hoyer L."/>
        </authorList>
    </citation>
    <scope>NUCLEOTIDE SEQUENCE</scope>
    <source>
        <strain evidence="2">16-2883</strain>
    </source>
</reference>
<feature type="region of interest" description="Disordered" evidence="1">
    <location>
        <begin position="73"/>
        <end position="100"/>
    </location>
</feature>
<evidence type="ECO:0000313" key="3">
    <source>
        <dbReference type="Proteomes" id="UP001219355"/>
    </source>
</evidence>
<evidence type="ECO:0000313" key="2">
    <source>
        <dbReference type="EMBL" id="WEW58920.1"/>
    </source>
</evidence>
<name>A0AAF0DHZ3_9EURO</name>
<proteinExistence type="predicted"/>
<keyword evidence="3" id="KW-1185">Reference proteome</keyword>
<accession>A0AAF0DHZ3</accession>
<protein>
    <submittedName>
        <fullName evidence="2">Uncharacterized protein</fullName>
    </submittedName>
</protein>
<sequence length="379" mass="41802">MAQRIDDAMVEVITKMNSITEHLRVHNFQESANRIARSVHEVINIFTDAVVNLTEDQMVIYDAVKFSKEHTCKEKQSKDARTTRQADLPAPKPAHSTDGQSMVLYSDVARHAPGPTATRSSAQVANSTIARQSATVTNTYRAPTVLGLTSTISSQVNPVVPVGHQPSTEICDEKAAVLGVRGVFGPHSLNFMTSKIREGPLFSVEINYDQNHAEITFQKAVHALSFLEKERIKRAKTGSGVFGASYKIVSAAEFAWDEDLRKMEDKPRERRRLTLARAGLLGGGLSMKKILSDMGQIVGADSVEFIWAFNAGNVTAVFKSVAAARAVRNQLLVMAAHRSNPYYDVQVTFSTDPCEKQLNLESQFGVPQHRRTKPHRSGK</sequence>
<dbReference type="AlphaFoldDB" id="A0AAF0DHZ3"/>